<feature type="domain" description="TRSP" evidence="1">
    <location>
        <begin position="318"/>
        <end position="440"/>
    </location>
</feature>
<keyword evidence="4" id="KW-1185">Reference proteome</keyword>
<dbReference type="RefSeq" id="WP_125004966.1">
    <property type="nucleotide sequence ID" value="NZ_BHYK01000031.1"/>
</dbReference>
<evidence type="ECO:0000259" key="2">
    <source>
        <dbReference type="Pfam" id="PF15609"/>
    </source>
</evidence>
<evidence type="ECO:0008006" key="5">
    <source>
        <dbReference type="Google" id="ProtNLM"/>
    </source>
</evidence>
<dbReference type="PIRSF" id="PIRSF020967">
    <property type="entry name" value="UCP020967"/>
    <property type="match status" value="1"/>
</dbReference>
<dbReference type="OrthoDB" id="56827at2"/>
<dbReference type="SUPFAM" id="SSF53271">
    <property type="entry name" value="PRTase-like"/>
    <property type="match status" value="1"/>
</dbReference>
<feature type="domain" description="Orotate phosphoribosyltransferase-like" evidence="2">
    <location>
        <begin position="39"/>
        <end position="273"/>
    </location>
</feature>
<dbReference type="InterPro" id="IPR029057">
    <property type="entry name" value="PRTase-like"/>
</dbReference>
<reference evidence="3 4" key="1">
    <citation type="submission" date="2018-11" db="EMBL/GenBank/DDBJ databases">
        <title>Genome sequencing and assembly of Clostridium tagluense strain A121.</title>
        <authorList>
            <person name="Murakami T."/>
            <person name="Segawa T."/>
            <person name="Shcherbakova V.A."/>
            <person name="Mori H."/>
            <person name="Yoshimura Y."/>
        </authorList>
    </citation>
    <scope>NUCLEOTIDE SEQUENCE [LARGE SCALE GENOMIC DNA]</scope>
    <source>
        <strain evidence="3 4">A121</strain>
    </source>
</reference>
<name>A0A401US50_9CLOT</name>
<evidence type="ECO:0000313" key="3">
    <source>
        <dbReference type="EMBL" id="GCD12344.1"/>
    </source>
</evidence>
<gene>
    <name evidence="3" type="ORF">Ctaglu_39670</name>
</gene>
<dbReference type="Pfam" id="PF15609">
    <property type="entry name" value="PRTase_2"/>
    <property type="match status" value="1"/>
</dbReference>
<organism evidence="3 4">
    <name type="scientific">Clostridium tagluense</name>
    <dbReference type="NCBI Taxonomy" id="360422"/>
    <lineage>
        <taxon>Bacteria</taxon>
        <taxon>Bacillati</taxon>
        <taxon>Bacillota</taxon>
        <taxon>Clostridia</taxon>
        <taxon>Eubacteriales</taxon>
        <taxon>Clostridiaceae</taxon>
        <taxon>Clostridium</taxon>
    </lineage>
</organism>
<comment type="caution">
    <text evidence="3">The sequence shown here is derived from an EMBL/GenBank/DDBJ whole genome shotgun (WGS) entry which is preliminary data.</text>
</comment>
<dbReference type="InterPro" id="IPR041688">
    <property type="entry name" value="PRTase_2"/>
</dbReference>
<dbReference type="AlphaFoldDB" id="A0A401US50"/>
<evidence type="ECO:0000313" key="4">
    <source>
        <dbReference type="Proteomes" id="UP000287872"/>
    </source>
</evidence>
<accession>A0A401US50</accession>
<protein>
    <recommendedName>
        <fullName evidence="5">TRSP domain C terminus to PRTase_2</fullName>
    </recommendedName>
</protein>
<proteinExistence type="predicted"/>
<evidence type="ECO:0000259" key="1">
    <source>
        <dbReference type="Pfam" id="PF12500"/>
    </source>
</evidence>
<sequence length="458" mass="52065">MENRTENCCNGSIHYNIDNRLDISLNIKENLCNIPVSNLFTMSARENKKRDFLFVSKVIGKHMPMIPDSLKIIGGILARLWINEREDSYDYPTTELVNALISLDVSLNIPDSDLENGQEIFKIHNSLVNIENTHDLLNTPIKLANKTLFIGFAETATGLAQAVFQNFSNASYIHTTREKINSIDPALFFNEEHSHAVEHSLFPYEKDFFNDFCDIVLIDDELTTGKSALNLIKCLPGKSFGILSILDWRDTNSYKMFEDEKNIDVRVCSLLKGDIKCSKTKDIISDAIIMVPSSTKLIPDKDYIFEIGESIEGYNKSTGRFGLSSEDNSKILEEIQSISEVLKKERTLGNCLCIGTGEFIYLPCSISAKLGDNIYFQSTTRSPVHARNIHCYGNKNKVAFQSPGDETITNYLYNIPDNFYNQVFFFSEKPLTKEKKEELNKIFSYFHVKSIIFACWKG</sequence>
<dbReference type="Pfam" id="PF12500">
    <property type="entry name" value="TRSP"/>
    <property type="match status" value="1"/>
</dbReference>
<dbReference type="Proteomes" id="UP000287872">
    <property type="component" value="Unassembled WGS sequence"/>
</dbReference>
<dbReference type="EMBL" id="BHYK01000031">
    <property type="protein sequence ID" value="GCD12344.1"/>
    <property type="molecule type" value="Genomic_DNA"/>
</dbReference>
<dbReference type="InterPro" id="IPR022537">
    <property type="entry name" value="TRSP_dom"/>
</dbReference>
<dbReference type="InterPro" id="IPR011214">
    <property type="entry name" value="UCP020967"/>
</dbReference>